<feature type="region of interest" description="Disordered" evidence="2">
    <location>
        <begin position="1"/>
        <end position="22"/>
    </location>
</feature>
<proteinExistence type="inferred from homology"/>
<dbReference type="InterPro" id="IPR004147">
    <property type="entry name" value="ABC1_dom"/>
</dbReference>
<dbReference type="PANTHER" id="PTHR10566">
    <property type="entry name" value="CHAPERONE-ACTIVITY OF BC1 COMPLEX CABC1 -RELATED"/>
    <property type="match status" value="1"/>
</dbReference>
<dbReference type="InterPro" id="IPR011009">
    <property type="entry name" value="Kinase-like_dom_sf"/>
</dbReference>
<sequence>MVASLRRRMRGADDDGPDAASRRAAERWVERLGRSKGVLMKAGQLMSFVGFSVDGEYQPVFQQALARLQDDAPPMPPEMAAAQVEAELGAPPGEVFAEFEPDPIAAASIGQVHRAVTRDGRRVAVKVQYPGVERAIRADLANAELLATFFQIGGGMVRGGPRVDVRRLAKEVSERVGDEIDYLTEARNQQEFADHYRGHPFVRIPEVDHRLTTRRVLTMEFADGKRHREALLAGQDLKDRWGEVLFRFYLGSIRRIGLFHADPHPGNYLFHDDGTVTFLDFGCVKHFDPGTVRYMVDTAEATVAGDEEWLLRIQYERGGLDPADPPPAGATLGWWRTTLRAWTAPQPYTYAPEEHSTITRAEFGLRGPYGEFLRRWRMDPDMTTLTRIQLGMSAVLSQLRATGEWEGIRREWDRGGPPATGLGELDVAFWGEGAVHAR</sequence>
<dbReference type="SUPFAM" id="SSF56112">
    <property type="entry name" value="Protein kinase-like (PK-like)"/>
    <property type="match status" value="1"/>
</dbReference>
<dbReference type="EMBL" id="BAAAMR010000043">
    <property type="protein sequence ID" value="GAA2146258.1"/>
    <property type="molecule type" value="Genomic_DNA"/>
</dbReference>
<evidence type="ECO:0000256" key="2">
    <source>
        <dbReference type="SAM" id="MobiDB-lite"/>
    </source>
</evidence>
<organism evidence="4 5">
    <name type="scientific">Actinomadura napierensis</name>
    <dbReference type="NCBI Taxonomy" id="267854"/>
    <lineage>
        <taxon>Bacteria</taxon>
        <taxon>Bacillati</taxon>
        <taxon>Actinomycetota</taxon>
        <taxon>Actinomycetes</taxon>
        <taxon>Streptosporangiales</taxon>
        <taxon>Thermomonosporaceae</taxon>
        <taxon>Actinomadura</taxon>
    </lineage>
</organism>
<feature type="domain" description="ABC1 atypical kinase-like" evidence="3">
    <location>
        <begin position="67"/>
        <end position="309"/>
    </location>
</feature>
<evidence type="ECO:0000256" key="1">
    <source>
        <dbReference type="ARBA" id="ARBA00009670"/>
    </source>
</evidence>
<dbReference type="GO" id="GO:0016301">
    <property type="term" value="F:kinase activity"/>
    <property type="evidence" value="ECO:0007669"/>
    <property type="project" value="UniProtKB-KW"/>
</dbReference>
<evidence type="ECO:0000313" key="5">
    <source>
        <dbReference type="Proteomes" id="UP001501020"/>
    </source>
</evidence>
<comment type="similarity">
    <text evidence="1">Belongs to the protein kinase superfamily. ADCK protein kinase family.</text>
</comment>
<evidence type="ECO:0000313" key="4">
    <source>
        <dbReference type="EMBL" id="GAA2146258.1"/>
    </source>
</evidence>
<dbReference type="Pfam" id="PF03109">
    <property type="entry name" value="ABC1"/>
    <property type="match status" value="1"/>
</dbReference>
<dbReference type="InterPro" id="IPR050154">
    <property type="entry name" value="UbiB_kinase"/>
</dbReference>
<comment type="caution">
    <text evidence="4">The sequence shown here is derived from an EMBL/GenBank/DDBJ whole genome shotgun (WGS) entry which is preliminary data.</text>
</comment>
<dbReference type="CDD" id="cd13970">
    <property type="entry name" value="ABC1_ADCK3"/>
    <property type="match status" value="1"/>
</dbReference>
<keyword evidence="5" id="KW-1185">Reference proteome</keyword>
<keyword evidence="4" id="KW-0808">Transferase</keyword>
<protein>
    <submittedName>
        <fullName evidence="4">AarF/ABC1/UbiB kinase family protein</fullName>
    </submittedName>
</protein>
<gene>
    <name evidence="4" type="ORF">GCM10009727_47400</name>
</gene>
<keyword evidence="4" id="KW-0418">Kinase</keyword>
<dbReference type="Proteomes" id="UP001501020">
    <property type="component" value="Unassembled WGS sequence"/>
</dbReference>
<evidence type="ECO:0000259" key="3">
    <source>
        <dbReference type="Pfam" id="PF03109"/>
    </source>
</evidence>
<dbReference type="InterPro" id="IPR034646">
    <property type="entry name" value="ADCK3_dom"/>
</dbReference>
<name>A0ABP5LJL1_9ACTN</name>
<dbReference type="PANTHER" id="PTHR10566:SF113">
    <property type="entry name" value="PROTEIN ACTIVITY OF BC1 COMPLEX KINASE 7, CHLOROPLASTIC"/>
    <property type="match status" value="1"/>
</dbReference>
<accession>A0ABP5LJL1</accession>
<reference evidence="5" key="1">
    <citation type="journal article" date="2019" name="Int. J. Syst. Evol. Microbiol.">
        <title>The Global Catalogue of Microorganisms (GCM) 10K type strain sequencing project: providing services to taxonomists for standard genome sequencing and annotation.</title>
        <authorList>
            <consortium name="The Broad Institute Genomics Platform"/>
            <consortium name="The Broad Institute Genome Sequencing Center for Infectious Disease"/>
            <person name="Wu L."/>
            <person name="Ma J."/>
        </authorList>
    </citation>
    <scope>NUCLEOTIDE SEQUENCE [LARGE SCALE GENOMIC DNA]</scope>
    <source>
        <strain evidence="5">JCM 13850</strain>
    </source>
</reference>